<name>A0A8J8NJQ8_HALGN</name>
<dbReference type="Pfam" id="PF03765">
    <property type="entry name" value="CRAL_TRIO_N"/>
    <property type="match status" value="1"/>
</dbReference>
<dbReference type="CDD" id="cd00170">
    <property type="entry name" value="SEC14"/>
    <property type="match status" value="1"/>
</dbReference>
<sequence length="295" mass="34652">MLEGEIIQSQSSMESLQPPSSKPSIQSLELNLLQNNLSPKESEAYFKMKELSIVYVTSNVPNTDSHARFLEPEGLVRLLRAREWDVKKAHEMYVKWVNWRMEFKADQIDPESIRSLLMKETIILHGCDKKQRYCLVIRPRFHNPGSQTLEDLIRYGIYLIEQATERTERLGQKQLAVIYDRTGMASENRDSKLMKFSFQFVSLLQDYYAERLSMLYVLSANWVYRAAYTLMKPFLAQKTKEKILILSDFGQLKEYFDEDQLLPEYGGTSQFRYDPYTEYGLVKEVEEIDVVNKME</sequence>
<dbReference type="OrthoDB" id="75724at2759"/>
<dbReference type="SUPFAM" id="SSF52087">
    <property type="entry name" value="CRAL/TRIO domain"/>
    <property type="match status" value="1"/>
</dbReference>
<keyword evidence="4" id="KW-1185">Reference proteome</keyword>
<feature type="compositionally biased region" description="Polar residues" evidence="1">
    <location>
        <begin position="7"/>
        <end position="23"/>
    </location>
</feature>
<comment type="caution">
    <text evidence="3">The sequence shown here is derived from an EMBL/GenBank/DDBJ whole genome shotgun (WGS) entry which is preliminary data.</text>
</comment>
<feature type="domain" description="CRAL-TRIO" evidence="2">
    <location>
        <begin position="109"/>
        <end position="273"/>
    </location>
</feature>
<dbReference type="PANTHER" id="PTHR45824:SF29">
    <property type="entry name" value="GH16843P"/>
    <property type="match status" value="1"/>
</dbReference>
<dbReference type="InterPro" id="IPR052578">
    <property type="entry name" value="PI_Transfer_CRAL-TRIO"/>
</dbReference>
<feature type="region of interest" description="Disordered" evidence="1">
    <location>
        <begin position="1"/>
        <end position="23"/>
    </location>
</feature>
<evidence type="ECO:0000259" key="2">
    <source>
        <dbReference type="PROSITE" id="PS50191"/>
    </source>
</evidence>
<protein>
    <recommendedName>
        <fullName evidence="2">CRAL-TRIO domain-containing protein</fullName>
    </recommendedName>
</protein>
<dbReference type="InterPro" id="IPR001251">
    <property type="entry name" value="CRAL-TRIO_dom"/>
</dbReference>
<dbReference type="EMBL" id="RRYP01013493">
    <property type="protein sequence ID" value="TNV76486.1"/>
    <property type="molecule type" value="Genomic_DNA"/>
</dbReference>
<dbReference type="PROSITE" id="PS50191">
    <property type="entry name" value="CRAL_TRIO"/>
    <property type="match status" value="1"/>
</dbReference>
<organism evidence="3 4">
    <name type="scientific">Halteria grandinella</name>
    <dbReference type="NCBI Taxonomy" id="5974"/>
    <lineage>
        <taxon>Eukaryota</taxon>
        <taxon>Sar</taxon>
        <taxon>Alveolata</taxon>
        <taxon>Ciliophora</taxon>
        <taxon>Intramacronucleata</taxon>
        <taxon>Spirotrichea</taxon>
        <taxon>Stichotrichia</taxon>
        <taxon>Sporadotrichida</taxon>
        <taxon>Halteriidae</taxon>
        <taxon>Halteria</taxon>
    </lineage>
</organism>
<dbReference type="AlphaFoldDB" id="A0A8J8NJQ8"/>
<dbReference type="Gene3D" id="3.40.525.10">
    <property type="entry name" value="CRAL-TRIO lipid binding domain"/>
    <property type="match status" value="1"/>
</dbReference>
<reference evidence="3" key="1">
    <citation type="submission" date="2019-06" db="EMBL/GenBank/DDBJ databases">
        <authorList>
            <person name="Zheng W."/>
        </authorList>
    </citation>
    <scope>NUCLEOTIDE SEQUENCE</scope>
    <source>
        <strain evidence="3">QDHG01</strain>
    </source>
</reference>
<dbReference type="InterPro" id="IPR011074">
    <property type="entry name" value="CRAL/TRIO_N_dom"/>
</dbReference>
<dbReference type="SMART" id="SM00516">
    <property type="entry name" value="SEC14"/>
    <property type="match status" value="1"/>
</dbReference>
<dbReference type="SUPFAM" id="SSF46938">
    <property type="entry name" value="CRAL/TRIO N-terminal domain"/>
    <property type="match status" value="1"/>
</dbReference>
<dbReference type="Pfam" id="PF00650">
    <property type="entry name" value="CRAL_TRIO"/>
    <property type="match status" value="1"/>
</dbReference>
<evidence type="ECO:0000313" key="4">
    <source>
        <dbReference type="Proteomes" id="UP000785679"/>
    </source>
</evidence>
<evidence type="ECO:0000313" key="3">
    <source>
        <dbReference type="EMBL" id="TNV76486.1"/>
    </source>
</evidence>
<dbReference type="InterPro" id="IPR036273">
    <property type="entry name" value="CRAL/TRIO_N_dom_sf"/>
</dbReference>
<evidence type="ECO:0000256" key="1">
    <source>
        <dbReference type="SAM" id="MobiDB-lite"/>
    </source>
</evidence>
<dbReference type="PRINTS" id="PR00180">
    <property type="entry name" value="CRETINALDHBP"/>
</dbReference>
<proteinExistence type="predicted"/>
<accession>A0A8J8NJQ8</accession>
<dbReference type="Proteomes" id="UP000785679">
    <property type="component" value="Unassembled WGS sequence"/>
</dbReference>
<dbReference type="GO" id="GO:0008526">
    <property type="term" value="F:phosphatidylinositol transfer activity"/>
    <property type="evidence" value="ECO:0007669"/>
    <property type="project" value="TreeGrafter"/>
</dbReference>
<dbReference type="InterPro" id="IPR036865">
    <property type="entry name" value="CRAL-TRIO_dom_sf"/>
</dbReference>
<gene>
    <name evidence="3" type="ORF">FGO68_gene8819</name>
</gene>
<dbReference type="SMART" id="SM01100">
    <property type="entry name" value="CRAL_TRIO_N"/>
    <property type="match status" value="1"/>
</dbReference>
<dbReference type="PANTHER" id="PTHR45824">
    <property type="entry name" value="GH16843P"/>
    <property type="match status" value="1"/>
</dbReference>